<dbReference type="GO" id="GO:0071004">
    <property type="term" value="C:U2-type prespliceosome"/>
    <property type="evidence" value="ECO:0007669"/>
    <property type="project" value="TreeGrafter"/>
</dbReference>
<dbReference type="SMART" id="SM00451">
    <property type="entry name" value="ZnF_U1"/>
    <property type="match status" value="1"/>
</dbReference>
<sequence>MYEPEEAARRNPYFKRNHVGKVMCTLCNIYCNDEANFMRHLSGKVHATQVERLEMKEIRNKRLEEEESANIEAMERLEMKEIRNKRLEEEESANIEAMERATREKAAR</sequence>
<dbReference type="InterPro" id="IPR013087">
    <property type="entry name" value="Znf_C2H2_type"/>
</dbReference>
<dbReference type="EMBL" id="GDHC01017709">
    <property type="protein sequence ID" value="JAQ00920.1"/>
    <property type="molecule type" value="Transcribed_RNA"/>
</dbReference>
<name>A0A146L280_LYGHE</name>
<dbReference type="Gene3D" id="3.30.160.60">
    <property type="entry name" value="Classic Zinc Finger"/>
    <property type="match status" value="1"/>
</dbReference>
<dbReference type="GO" id="GO:0000245">
    <property type="term" value="P:spliceosomal complex assembly"/>
    <property type="evidence" value="ECO:0007669"/>
    <property type="project" value="TreeGrafter"/>
</dbReference>
<evidence type="ECO:0000259" key="2">
    <source>
        <dbReference type="SMART" id="SM00451"/>
    </source>
</evidence>
<reference evidence="3" key="1">
    <citation type="journal article" date="2016" name="Gigascience">
        <title>De novo construction of an expanded transcriptome assembly for the western tarnished plant bug, Lygus hesperus.</title>
        <authorList>
            <person name="Tassone E.E."/>
            <person name="Geib S.M."/>
            <person name="Hall B."/>
            <person name="Fabrick J.A."/>
            <person name="Brent C.S."/>
            <person name="Hull J.J."/>
        </authorList>
    </citation>
    <scope>NUCLEOTIDE SEQUENCE</scope>
</reference>
<protein>
    <submittedName>
        <fullName evidence="3">Pre-mRNA-splicing factor PRP11</fullName>
    </submittedName>
</protein>
<feature type="region of interest" description="Disordered" evidence="1">
    <location>
        <begin position="87"/>
        <end position="108"/>
    </location>
</feature>
<dbReference type="AlphaFoldDB" id="A0A146L280"/>
<proteinExistence type="predicted"/>
<dbReference type="GO" id="GO:0008270">
    <property type="term" value="F:zinc ion binding"/>
    <property type="evidence" value="ECO:0007669"/>
    <property type="project" value="InterPro"/>
</dbReference>
<feature type="domain" description="U1-type" evidence="2">
    <location>
        <begin position="19"/>
        <end position="53"/>
    </location>
</feature>
<feature type="compositionally biased region" description="Basic and acidic residues" evidence="1">
    <location>
        <begin position="97"/>
        <end position="108"/>
    </location>
</feature>
<dbReference type="InterPro" id="IPR036236">
    <property type="entry name" value="Znf_C2H2_sf"/>
</dbReference>
<dbReference type="SUPFAM" id="SSF57667">
    <property type="entry name" value="beta-beta-alpha zinc fingers"/>
    <property type="match status" value="1"/>
</dbReference>
<evidence type="ECO:0000313" key="3">
    <source>
        <dbReference type="EMBL" id="JAQ00920.1"/>
    </source>
</evidence>
<dbReference type="InterPro" id="IPR052092">
    <property type="entry name" value="SF3A2"/>
</dbReference>
<dbReference type="InterPro" id="IPR003604">
    <property type="entry name" value="Matrin/U1-like-C_Znf_C2H2"/>
</dbReference>
<organism evidence="3">
    <name type="scientific">Lygus hesperus</name>
    <name type="common">Western plant bug</name>
    <dbReference type="NCBI Taxonomy" id="30085"/>
    <lineage>
        <taxon>Eukaryota</taxon>
        <taxon>Metazoa</taxon>
        <taxon>Ecdysozoa</taxon>
        <taxon>Arthropoda</taxon>
        <taxon>Hexapoda</taxon>
        <taxon>Insecta</taxon>
        <taxon>Pterygota</taxon>
        <taxon>Neoptera</taxon>
        <taxon>Paraneoptera</taxon>
        <taxon>Hemiptera</taxon>
        <taxon>Heteroptera</taxon>
        <taxon>Panheteroptera</taxon>
        <taxon>Cimicomorpha</taxon>
        <taxon>Miridae</taxon>
        <taxon>Mirini</taxon>
        <taxon>Lygus</taxon>
    </lineage>
</organism>
<gene>
    <name evidence="3" type="primary">PRP11</name>
    <name evidence="3" type="ORF">g.2483</name>
</gene>
<dbReference type="Pfam" id="PF12874">
    <property type="entry name" value="zf-met"/>
    <property type="match status" value="1"/>
</dbReference>
<dbReference type="PANTHER" id="PTHR23205">
    <property type="entry name" value="SPLICING FACTOR 3A SUBUNIT 2"/>
    <property type="match status" value="1"/>
</dbReference>
<evidence type="ECO:0000256" key="1">
    <source>
        <dbReference type="SAM" id="MobiDB-lite"/>
    </source>
</evidence>
<dbReference type="GO" id="GO:0003676">
    <property type="term" value="F:nucleic acid binding"/>
    <property type="evidence" value="ECO:0007669"/>
    <property type="project" value="InterPro"/>
</dbReference>
<dbReference type="GO" id="GO:0071013">
    <property type="term" value="C:catalytic step 2 spliceosome"/>
    <property type="evidence" value="ECO:0007669"/>
    <property type="project" value="TreeGrafter"/>
</dbReference>
<accession>A0A146L280</accession>
<dbReference type="PANTHER" id="PTHR23205:SF0">
    <property type="entry name" value="SPLICING FACTOR 3A SUBUNIT 2"/>
    <property type="match status" value="1"/>
</dbReference>
<dbReference type="GO" id="GO:0005686">
    <property type="term" value="C:U2 snRNP"/>
    <property type="evidence" value="ECO:0007669"/>
    <property type="project" value="TreeGrafter"/>
</dbReference>